<dbReference type="PANTHER" id="PTHR42982:SF1">
    <property type="entry name" value="SEC-INDEPENDENT PROTEIN TRANSLOCASE PROTEIN TATA"/>
    <property type="match status" value="1"/>
</dbReference>
<protein>
    <recommendedName>
        <fullName evidence="9">Sec-independent protein translocase protein TatA</fullName>
    </recommendedName>
</protein>
<evidence type="ECO:0000256" key="7">
    <source>
        <dbReference type="ARBA" id="ARBA00023010"/>
    </source>
</evidence>
<reference evidence="11 12" key="2">
    <citation type="journal article" date="2014" name="Curr. Biol.">
        <title>Symbiont-Supplemented Maternal Investment Underpinning Host's Ecological Adaptation.</title>
        <authorList>
            <person name="Kaiwa N."/>
            <person name="Hosokawa T."/>
            <person name="Nikoh N."/>
            <person name="Tanahashi M."/>
            <person name="Moriyama M."/>
            <person name="Meng X.Y."/>
            <person name="Maeda T."/>
            <person name="Yamaguchi K."/>
            <person name="Shigenobu S."/>
            <person name="Ito M."/>
            <person name="Fukatsu T."/>
        </authorList>
    </citation>
    <scope>NUCLEOTIDE SEQUENCE [LARGE SCALE GENOMIC DNA]</scope>
    <source>
        <strain evidence="11 12">UwTKB</strain>
    </source>
</reference>
<feature type="region of interest" description="Disordered" evidence="10">
    <location>
        <begin position="57"/>
        <end position="76"/>
    </location>
</feature>
<comment type="subcellular location">
    <subcellularLocation>
        <location evidence="1 9">Cell membrane</location>
        <topology evidence="1 9">Single-pass membrane protein</topology>
    </subcellularLocation>
</comment>
<organism evidence="11 12">
    <name type="scientific">Candidatus Tachikawaea gelatinosa</name>
    <dbReference type="NCBI Taxonomy" id="1410383"/>
    <lineage>
        <taxon>Bacteria</taxon>
        <taxon>Pseudomonadati</taxon>
        <taxon>Pseudomonadota</taxon>
        <taxon>Gammaproteobacteria</taxon>
        <taxon>Enterobacterales</taxon>
        <taxon>Enterobacteriaceae</taxon>
        <taxon>Candidatus Tachikawaea</taxon>
    </lineage>
</organism>
<keyword evidence="6 9" id="KW-1133">Transmembrane helix</keyword>
<evidence type="ECO:0000256" key="2">
    <source>
        <dbReference type="ARBA" id="ARBA00022448"/>
    </source>
</evidence>
<dbReference type="Gene3D" id="1.20.5.3310">
    <property type="match status" value="1"/>
</dbReference>
<reference evidence="12" key="1">
    <citation type="submission" date="2013-11" db="EMBL/GenBank/DDBJ databases">
        <title>Symbiont-containing voluminous jelly as an extraordinary maternal gift for overwintering insect nymphs.</title>
        <authorList>
            <person name="Kaiwa N."/>
            <person name="Hosokawa T."/>
            <person name="Nikoh N."/>
            <person name="Meng X.Y."/>
            <person name="Tanahashi M."/>
            <person name="Moriyama M."/>
            <person name="Maeda T."/>
            <person name="Yamaguchi K."/>
            <person name="Shigenobu S."/>
            <person name="Ito M."/>
            <person name="Fukatsu T."/>
        </authorList>
    </citation>
    <scope>NUCLEOTIDE SEQUENCE [LARGE SCALE GENOMIC DNA]</scope>
    <source>
        <strain evidence="12">UwTKB</strain>
    </source>
</reference>
<dbReference type="HAMAP" id="MF_00236">
    <property type="entry name" value="TatA_E"/>
    <property type="match status" value="1"/>
</dbReference>
<keyword evidence="5 9" id="KW-0653">Protein transport</keyword>
<dbReference type="GO" id="GO:0008320">
    <property type="term" value="F:protein transmembrane transporter activity"/>
    <property type="evidence" value="ECO:0007669"/>
    <property type="project" value="UniProtKB-UniRule"/>
</dbReference>
<keyword evidence="8 9" id="KW-0472">Membrane</keyword>
<dbReference type="GO" id="GO:0033281">
    <property type="term" value="C:TAT protein transport complex"/>
    <property type="evidence" value="ECO:0007669"/>
    <property type="project" value="UniProtKB-UniRule"/>
</dbReference>
<dbReference type="OrthoDB" id="7066617at2"/>
<dbReference type="GO" id="GO:0043953">
    <property type="term" value="P:protein transport by the Tat complex"/>
    <property type="evidence" value="ECO:0007669"/>
    <property type="project" value="UniProtKB-UniRule"/>
</dbReference>
<dbReference type="STRING" id="1410383.TGUWTKB_0210"/>
<dbReference type="PANTHER" id="PTHR42982">
    <property type="entry name" value="SEC-INDEPENDENT PROTEIN TRANSLOCASE PROTEIN TATA"/>
    <property type="match status" value="1"/>
</dbReference>
<comment type="similarity">
    <text evidence="9">Belongs to the TatA/E family.</text>
</comment>
<evidence type="ECO:0000256" key="3">
    <source>
        <dbReference type="ARBA" id="ARBA00022475"/>
    </source>
</evidence>
<proteinExistence type="inferred from homology"/>
<dbReference type="InterPro" id="IPR006312">
    <property type="entry name" value="TatA/E"/>
</dbReference>
<dbReference type="KEGG" id="sbw:TGUWTKB_0210"/>
<keyword evidence="12" id="KW-1185">Reference proteome</keyword>
<keyword evidence="3 9" id="KW-1003">Cell membrane</keyword>
<evidence type="ECO:0000313" key="12">
    <source>
        <dbReference type="Proteomes" id="UP000031627"/>
    </source>
</evidence>
<evidence type="ECO:0000313" key="11">
    <source>
        <dbReference type="EMBL" id="BAP58284.1"/>
    </source>
</evidence>
<keyword evidence="7 9" id="KW-0811">Translocation</keyword>
<evidence type="ECO:0000256" key="10">
    <source>
        <dbReference type="SAM" id="MobiDB-lite"/>
    </source>
</evidence>
<evidence type="ECO:0000256" key="1">
    <source>
        <dbReference type="ARBA" id="ARBA00004162"/>
    </source>
</evidence>
<keyword evidence="2 9" id="KW-0813">Transport</keyword>
<dbReference type="Proteomes" id="UP000031627">
    <property type="component" value="Chromosome"/>
</dbReference>
<gene>
    <name evidence="9 11" type="primary">tatA</name>
    <name evidence="11" type="ORF">TGUWTKB_0210</name>
</gene>
<dbReference type="RefSeq" id="WP_041062276.1">
    <property type="nucleotide sequence ID" value="NZ_AP014521.1"/>
</dbReference>
<evidence type="ECO:0000256" key="5">
    <source>
        <dbReference type="ARBA" id="ARBA00022927"/>
    </source>
</evidence>
<evidence type="ECO:0000256" key="6">
    <source>
        <dbReference type="ARBA" id="ARBA00022989"/>
    </source>
</evidence>
<evidence type="ECO:0000256" key="4">
    <source>
        <dbReference type="ARBA" id="ARBA00022692"/>
    </source>
</evidence>
<dbReference type="InterPro" id="IPR003369">
    <property type="entry name" value="TatA/B/E"/>
</dbReference>
<dbReference type="AlphaFoldDB" id="A0A090AL02"/>
<dbReference type="NCBIfam" id="TIGR01411">
    <property type="entry name" value="tatAE"/>
    <property type="match status" value="1"/>
</dbReference>
<sequence length="76" mass="8730">MGKISIGKLLIVAVIILLVFGTKRLRNLGSDLGTSIKDFKKAMREEDVQDHKKNHINKENINYDKNHIETEKNKIN</sequence>
<evidence type="ECO:0000256" key="8">
    <source>
        <dbReference type="ARBA" id="ARBA00023136"/>
    </source>
</evidence>
<dbReference type="HOGENOM" id="CLU_086034_5_1_6"/>
<evidence type="ECO:0000256" key="9">
    <source>
        <dbReference type="HAMAP-Rule" id="MF_00236"/>
    </source>
</evidence>
<dbReference type="Pfam" id="PF02416">
    <property type="entry name" value="TatA_B_E"/>
    <property type="match status" value="1"/>
</dbReference>
<name>A0A090AL02_9ENTR</name>
<keyword evidence="4 9" id="KW-0812">Transmembrane</keyword>
<comment type="function">
    <text evidence="9">Part of the twin-arginine translocation (Tat) system that transports large folded proteins containing a characteristic twin-arginine motif in their signal peptide across membranes. TatA could form the protein-conducting channel of the Tat system.</text>
</comment>
<accession>A0A090AL02</accession>
<comment type="subunit">
    <text evidence="9">The Tat system comprises two distinct complexes: a TatABC complex, containing multiple copies of TatA, TatB and TatC subunits, and a separate TatA complex, containing only TatA subunits. Substrates initially bind to the TatABC complex, which probably triggers association of the separate TatA complex to form the active translocon.</text>
</comment>
<dbReference type="EMBL" id="AP014521">
    <property type="protein sequence ID" value="BAP58284.1"/>
    <property type="molecule type" value="Genomic_DNA"/>
</dbReference>